<reference evidence="2 3" key="1">
    <citation type="submission" date="2018-11" db="EMBL/GenBank/DDBJ databases">
        <title>The Potential of Streptomyces as Biocontrol Agents against the Tomato grey mould, Botrytis cinerea (Gray mold) Frontiers in Microbiology.</title>
        <authorList>
            <person name="Li D."/>
        </authorList>
    </citation>
    <scope>NUCLEOTIDE SEQUENCE [LARGE SCALE GENOMIC DNA]</scope>
    <source>
        <strain evidence="2 3">NEAU-LD23</strain>
    </source>
</reference>
<proteinExistence type="predicted"/>
<dbReference type="Pfam" id="PF19857">
    <property type="entry name" value="DUF6332"/>
    <property type="match status" value="1"/>
</dbReference>
<keyword evidence="3" id="KW-1185">Reference proteome</keyword>
<sequence>MTGPRSQAERDALTVEIVFALVTGALLAAVLFVAVASPALFGELGRAGEAAWRTAAATAATAGFAYRVMRVLWLPRKRRRG</sequence>
<dbReference type="InterPro" id="IPR046295">
    <property type="entry name" value="DUF6332"/>
</dbReference>
<evidence type="ECO:0000256" key="1">
    <source>
        <dbReference type="SAM" id="Phobius"/>
    </source>
</evidence>
<dbReference type="EMBL" id="RIBZ01000847">
    <property type="protein sequence ID" value="RNF83464.1"/>
    <property type="molecule type" value="Genomic_DNA"/>
</dbReference>
<name>A0A3M8SW60_9ACTN</name>
<evidence type="ECO:0000313" key="2">
    <source>
        <dbReference type="EMBL" id="RNF83464.1"/>
    </source>
</evidence>
<comment type="caution">
    <text evidence="2">The sequence shown here is derived from an EMBL/GenBank/DDBJ whole genome shotgun (WGS) entry which is preliminary data.</text>
</comment>
<keyword evidence="1" id="KW-0812">Transmembrane</keyword>
<dbReference type="Proteomes" id="UP000275401">
    <property type="component" value="Unassembled WGS sequence"/>
</dbReference>
<feature type="transmembrane region" description="Helical" evidence="1">
    <location>
        <begin position="50"/>
        <end position="69"/>
    </location>
</feature>
<dbReference type="RefSeq" id="WP_123107841.1">
    <property type="nucleotide sequence ID" value="NZ_RIBZ01000847.1"/>
</dbReference>
<accession>A0A3M8SW60</accession>
<organism evidence="2 3">
    <name type="scientific">Streptomyces botrytidirepellens</name>
    <dbReference type="NCBI Taxonomy" id="2486417"/>
    <lineage>
        <taxon>Bacteria</taxon>
        <taxon>Bacillati</taxon>
        <taxon>Actinomycetota</taxon>
        <taxon>Actinomycetes</taxon>
        <taxon>Kitasatosporales</taxon>
        <taxon>Streptomycetaceae</taxon>
        <taxon>Streptomyces</taxon>
    </lineage>
</organism>
<keyword evidence="1" id="KW-0472">Membrane</keyword>
<feature type="transmembrane region" description="Helical" evidence="1">
    <location>
        <begin position="12"/>
        <end position="38"/>
    </location>
</feature>
<protein>
    <submittedName>
        <fullName evidence="2">Uncharacterized protein</fullName>
    </submittedName>
</protein>
<dbReference type="AlphaFoldDB" id="A0A3M8SW60"/>
<evidence type="ECO:0000313" key="3">
    <source>
        <dbReference type="Proteomes" id="UP000275401"/>
    </source>
</evidence>
<keyword evidence="1" id="KW-1133">Transmembrane helix</keyword>
<gene>
    <name evidence="2" type="ORF">EEJ42_44575</name>
</gene>